<keyword evidence="3 5" id="KW-0863">Zinc-finger</keyword>
<sequence>MKVEHGQVVFGQSEWYGCKLCYNTLYCRPQDIVKHMRKAHQEEFVQPDDYLINKVDQVNLPCQVCGDLNLLSKYCKNHINTSVGKKDSLVCPFCEECFSNVDIREAHVNIEHGKQMYADAEFECYQCNQCGVELYLGSKPFLKHMQQVHNDDDRSNLNKHIVKSLADIVTSCTVCKAPCLFSLFCMKHDAKIESVDCNSHPHHNCSQCDAAFTDCQTLWKHKFSVHVNERESLTCNLCSASVLIESPTALMYHWRQCHPTIFSEQDEHNVQCRFTNLNKDKYKVIEGDLVRYKCSDCDKLYSRFYELKCHLMIHRGERSVTCTICDKSFFQVSRLTEHYKRTHRMKVTRVNELKKQSEICIEGVTKYKCTMCPTITTRYDSLQLHMRLHTGERPFSCEVCGKTFGAREHLKRHFNNIHMKVGYQCNVCGRILTDSSNLKVHMRNHTGEKKYMCEVCGKGFSQWASHYYHKFTHQDRTFQCPLCGMTFRCPRTLTEHKKTHVMSEVKHVCETCGNEFNTRKNLLSHVKIHVAGRPHQCDVCLAKFKLRKYLIQHLKTHKPTTTTTHSPHLMFEKPQD</sequence>
<dbReference type="EMBL" id="HBUF01340596">
    <property type="protein sequence ID" value="CAG6702697.1"/>
    <property type="molecule type" value="Transcribed_RNA"/>
</dbReference>
<feature type="domain" description="C2H2-type" evidence="6">
    <location>
        <begin position="367"/>
        <end position="394"/>
    </location>
</feature>
<evidence type="ECO:0000313" key="7">
    <source>
        <dbReference type="EMBL" id="CAG6702687.1"/>
    </source>
</evidence>
<reference evidence="7" key="1">
    <citation type="submission" date="2021-05" db="EMBL/GenBank/DDBJ databases">
        <authorList>
            <person name="Alioto T."/>
            <person name="Alioto T."/>
            <person name="Gomez Garrido J."/>
        </authorList>
    </citation>
    <scope>NUCLEOTIDE SEQUENCE</scope>
</reference>
<dbReference type="GO" id="GO:0005634">
    <property type="term" value="C:nucleus"/>
    <property type="evidence" value="ECO:0007669"/>
    <property type="project" value="TreeGrafter"/>
</dbReference>
<dbReference type="PROSITE" id="PS50157">
    <property type="entry name" value="ZINC_FINGER_C2H2_2"/>
    <property type="match status" value="10"/>
</dbReference>
<feature type="domain" description="C2H2-type" evidence="6">
    <location>
        <begin position="478"/>
        <end position="505"/>
    </location>
</feature>
<evidence type="ECO:0000256" key="1">
    <source>
        <dbReference type="ARBA" id="ARBA00022723"/>
    </source>
</evidence>
<feature type="domain" description="C2H2-type" evidence="6">
    <location>
        <begin position="535"/>
        <end position="562"/>
    </location>
</feature>
<dbReference type="GO" id="GO:0008270">
    <property type="term" value="F:zinc ion binding"/>
    <property type="evidence" value="ECO:0007669"/>
    <property type="project" value="UniProtKB-KW"/>
</dbReference>
<dbReference type="AlphaFoldDB" id="A0A8D8UHL5"/>
<keyword evidence="1" id="KW-0479">Metal-binding</keyword>
<dbReference type="GO" id="GO:0000981">
    <property type="term" value="F:DNA-binding transcription factor activity, RNA polymerase II-specific"/>
    <property type="evidence" value="ECO:0007669"/>
    <property type="project" value="TreeGrafter"/>
</dbReference>
<evidence type="ECO:0000259" key="6">
    <source>
        <dbReference type="PROSITE" id="PS50157"/>
    </source>
</evidence>
<dbReference type="Gene3D" id="3.30.160.60">
    <property type="entry name" value="Classic Zinc Finger"/>
    <property type="match status" value="8"/>
</dbReference>
<dbReference type="InterPro" id="IPR036236">
    <property type="entry name" value="Znf_C2H2_sf"/>
</dbReference>
<evidence type="ECO:0000256" key="5">
    <source>
        <dbReference type="PROSITE-ProRule" id="PRU00042"/>
    </source>
</evidence>
<dbReference type="Pfam" id="PF13894">
    <property type="entry name" value="zf-C2H2_4"/>
    <property type="match status" value="1"/>
</dbReference>
<feature type="domain" description="C2H2-type" evidence="6">
    <location>
        <begin position="320"/>
        <end position="348"/>
    </location>
</feature>
<dbReference type="PANTHER" id="PTHR24408:SF58">
    <property type="entry name" value="TRANSCRIPTION FACTOR (TFIIIA), PUTATIVE (AFU_ORTHOLOGUE AFUA_1G05150)-RELATED"/>
    <property type="match status" value="1"/>
</dbReference>
<keyword evidence="4" id="KW-0862">Zinc</keyword>
<dbReference type="SMART" id="SM00355">
    <property type="entry name" value="ZnF_C2H2"/>
    <property type="match status" value="14"/>
</dbReference>
<feature type="domain" description="C2H2-type" evidence="6">
    <location>
        <begin position="395"/>
        <end position="418"/>
    </location>
</feature>
<dbReference type="PROSITE" id="PS00028">
    <property type="entry name" value="ZINC_FINGER_C2H2_1"/>
    <property type="match status" value="8"/>
</dbReference>
<feature type="domain" description="C2H2-type" evidence="6">
    <location>
        <begin position="451"/>
        <end position="478"/>
    </location>
</feature>
<evidence type="ECO:0000256" key="4">
    <source>
        <dbReference type="ARBA" id="ARBA00022833"/>
    </source>
</evidence>
<feature type="domain" description="C2H2-type" evidence="6">
    <location>
        <begin position="203"/>
        <end position="231"/>
    </location>
</feature>
<dbReference type="PANTHER" id="PTHR24408">
    <property type="entry name" value="ZINC FINGER PROTEIN"/>
    <property type="match status" value="1"/>
</dbReference>
<proteinExistence type="predicted"/>
<protein>
    <submittedName>
        <fullName evidence="7">Zinc finger protein 45</fullName>
    </submittedName>
</protein>
<evidence type="ECO:0000256" key="2">
    <source>
        <dbReference type="ARBA" id="ARBA00022737"/>
    </source>
</evidence>
<dbReference type="Pfam" id="PF00096">
    <property type="entry name" value="zf-C2H2"/>
    <property type="match status" value="5"/>
</dbReference>
<organism evidence="7">
    <name type="scientific">Cacopsylla melanoneura</name>
    <dbReference type="NCBI Taxonomy" id="428564"/>
    <lineage>
        <taxon>Eukaryota</taxon>
        <taxon>Metazoa</taxon>
        <taxon>Ecdysozoa</taxon>
        <taxon>Arthropoda</taxon>
        <taxon>Hexapoda</taxon>
        <taxon>Insecta</taxon>
        <taxon>Pterygota</taxon>
        <taxon>Neoptera</taxon>
        <taxon>Paraneoptera</taxon>
        <taxon>Hemiptera</taxon>
        <taxon>Sternorrhyncha</taxon>
        <taxon>Psylloidea</taxon>
        <taxon>Psyllidae</taxon>
        <taxon>Psyllinae</taxon>
        <taxon>Cacopsylla</taxon>
    </lineage>
</organism>
<accession>A0A8D8UHL5</accession>
<dbReference type="GO" id="GO:0043565">
    <property type="term" value="F:sequence-specific DNA binding"/>
    <property type="evidence" value="ECO:0007669"/>
    <property type="project" value="TreeGrafter"/>
</dbReference>
<evidence type="ECO:0000256" key="3">
    <source>
        <dbReference type="ARBA" id="ARBA00022771"/>
    </source>
</evidence>
<keyword evidence="2" id="KW-0677">Repeat</keyword>
<dbReference type="EMBL" id="HBUF01340594">
    <property type="protein sequence ID" value="CAG6702687.1"/>
    <property type="molecule type" value="Transcribed_RNA"/>
</dbReference>
<name>A0A8D8UHL5_9HEMI</name>
<feature type="domain" description="C2H2-type" evidence="6">
    <location>
        <begin position="292"/>
        <end position="319"/>
    </location>
</feature>
<dbReference type="InterPro" id="IPR013087">
    <property type="entry name" value="Znf_C2H2_type"/>
</dbReference>
<feature type="domain" description="C2H2-type" evidence="6">
    <location>
        <begin position="507"/>
        <end position="534"/>
    </location>
</feature>
<dbReference type="SUPFAM" id="SSF57667">
    <property type="entry name" value="beta-beta-alpha zinc fingers"/>
    <property type="match status" value="5"/>
</dbReference>
<dbReference type="FunFam" id="3.30.160.60:FF:000446">
    <property type="entry name" value="Zinc finger protein"/>
    <property type="match status" value="1"/>
</dbReference>
<dbReference type="FunFam" id="3.30.160.60:FF:000624">
    <property type="entry name" value="zinc finger protein 697"/>
    <property type="match status" value="1"/>
</dbReference>
<feature type="domain" description="C2H2-type" evidence="6">
    <location>
        <begin position="423"/>
        <end position="450"/>
    </location>
</feature>